<proteinExistence type="predicted"/>
<accession>A0ABW2XCY8</accession>
<dbReference type="InterPro" id="IPR027417">
    <property type="entry name" value="P-loop_NTPase"/>
</dbReference>
<evidence type="ECO:0000313" key="1">
    <source>
        <dbReference type="EMBL" id="MFD0683269.1"/>
    </source>
</evidence>
<organism evidence="1 2">
    <name type="scientific">Actinomadura fibrosa</name>
    <dbReference type="NCBI Taxonomy" id="111802"/>
    <lineage>
        <taxon>Bacteria</taxon>
        <taxon>Bacillati</taxon>
        <taxon>Actinomycetota</taxon>
        <taxon>Actinomycetes</taxon>
        <taxon>Streptosporangiales</taxon>
        <taxon>Thermomonosporaceae</taxon>
        <taxon>Actinomadura</taxon>
    </lineage>
</organism>
<dbReference type="SUPFAM" id="SSF52540">
    <property type="entry name" value="P-loop containing nucleoside triphosphate hydrolases"/>
    <property type="match status" value="1"/>
</dbReference>
<reference evidence="2" key="1">
    <citation type="journal article" date="2019" name="Int. J. Syst. Evol. Microbiol.">
        <title>The Global Catalogue of Microorganisms (GCM) 10K type strain sequencing project: providing services to taxonomists for standard genome sequencing and annotation.</title>
        <authorList>
            <consortium name="The Broad Institute Genomics Platform"/>
            <consortium name="The Broad Institute Genome Sequencing Center for Infectious Disease"/>
            <person name="Wu L."/>
            <person name="Ma J."/>
        </authorList>
    </citation>
    <scope>NUCLEOTIDE SEQUENCE [LARGE SCALE GENOMIC DNA]</scope>
    <source>
        <strain evidence="2">JCM 9371</strain>
    </source>
</reference>
<comment type="caution">
    <text evidence="1">The sequence shown here is derived from an EMBL/GenBank/DDBJ whole genome shotgun (WGS) entry which is preliminary data.</text>
</comment>
<dbReference type="Proteomes" id="UP001597063">
    <property type="component" value="Unassembled WGS sequence"/>
</dbReference>
<dbReference type="RefSeq" id="WP_131759026.1">
    <property type="nucleotide sequence ID" value="NZ_CAACUY010000066.1"/>
</dbReference>
<keyword evidence="2" id="KW-1185">Reference proteome</keyword>
<protein>
    <submittedName>
        <fullName evidence="1">NACHT domain-containing protein</fullName>
    </submittedName>
</protein>
<sequence length="743" mass="82844">MSPVTAPEPHERWAKALRTLVTPGVYGADLKESPLLDHPAVLARAGEGAGRQVRAEALIDVLEKVVETRLRANDRIAARMLLGLGEWSGRPVTERHQAVARLRNRHWTWERNYRKEPLGRDLLMIVLALDRAVPGPDDKPGPPETRLLESAPGRAEVLSGDLVRDLGRRRTAYPLDMSLHQLHDGGLLVGTRMVRYHERGRSSQMLALDTVMRALAGGRSVLLLGEPGSGKSVALYEAVQRSLAEGLLPFAVRAREHARLLSGADWPWLKVLPGAVIFLDGLDEAVADAESLARTLPELLRARPTLVTSRLRAYEQELSPLLADAGFDEVYVLLPWRPGVEFRDFLDRLHSADLLDRPERLHDAVTARQDLSQLAARPLYARMLTFIGEHARFVEDPVTLYDEYLSALAKVADSSAGHQAAGSVDALTVWQAAAWAAHASGAMARGAMPVAELVEALVEALPPGIGPQSLRRMLDLILDIRTVRNREVGEFLHYSFFEYLVAAHVCDALLDRPNVRSIHELFRRDLTREMRHCLLAQLRATPQRDLREGLAAAYREAGSAGTTPEGQAVRNLLVYLLSRSVPHSDAVLSELLEAEDDPFLAAAILWALCHRDVPGSDRRFFARLDQDPSFRSMCRGYVLYYYGDLEFSDGPPYLDNPPYRSCANTLRTILELFERSTGIQDVSARRRGIDLYTFLDILVVRDITLPTGSLDLLEIFHRNLQGGDIDATLWARLAEMMEMLRAR</sequence>
<evidence type="ECO:0000313" key="2">
    <source>
        <dbReference type="Proteomes" id="UP001597063"/>
    </source>
</evidence>
<gene>
    <name evidence="1" type="ORF">ACFQZM_02070</name>
</gene>
<dbReference type="EMBL" id="JBHTGP010000001">
    <property type="protein sequence ID" value="MFD0683269.1"/>
    <property type="molecule type" value="Genomic_DNA"/>
</dbReference>
<name>A0ABW2XCY8_9ACTN</name>